<dbReference type="VEuPathDB" id="FungiDB:AeMF1_015163"/>
<accession>A0A6G0X330</accession>
<reference evidence="1 2" key="1">
    <citation type="submission" date="2019-07" db="EMBL/GenBank/DDBJ databases">
        <title>Genomics analysis of Aphanomyces spp. identifies a new class of oomycete effector associated with host adaptation.</title>
        <authorList>
            <person name="Gaulin E."/>
        </authorList>
    </citation>
    <scope>NUCLEOTIDE SEQUENCE [LARGE SCALE GENOMIC DNA]</scope>
    <source>
        <strain evidence="1 2">ATCC 201684</strain>
    </source>
</reference>
<protein>
    <submittedName>
        <fullName evidence="1">Uncharacterized protein</fullName>
    </submittedName>
</protein>
<evidence type="ECO:0000313" key="1">
    <source>
        <dbReference type="EMBL" id="KAF0734246.1"/>
    </source>
</evidence>
<keyword evidence="2" id="KW-1185">Reference proteome</keyword>
<name>A0A6G0X330_9STRA</name>
<dbReference type="EMBL" id="VJMJ01000117">
    <property type="protein sequence ID" value="KAF0734246.1"/>
    <property type="molecule type" value="Genomic_DNA"/>
</dbReference>
<dbReference type="AlphaFoldDB" id="A0A6G0X330"/>
<gene>
    <name evidence="1" type="ORF">Ae201684_009107</name>
</gene>
<proteinExistence type="predicted"/>
<comment type="caution">
    <text evidence="1">The sequence shown here is derived from an EMBL/GenBank/DDBJ whole genome shotgun (WGS) entry which is preliminary data.</text>
</comment>
<evidence type="ECO:0000313" key="2">
    <source>
        <dbReference type="Proteomes" id="UP000481153"/>
    </source>
</evidence>
<dbReference type="Proteomes" id="UP000481153">
    <property type="component" value="Unassembled WGS sequence"/>
</dbReference>
<sequence>MGCIVKNQVKKPVCVLLRDQFSIRLWSPPVLEELVSPCCKVTMVMDHLERYPRTKAFRLGRDASLVFTEPNAGGQSVVSEALSMEYMHQLFGAVDVVTEMQIEYWSPNWKKVDYLCTIQSARVAVSVTRAMKFRRRDPFTESDAKALLRKKLYGLVVAKSGVSAAQRYAKSILHIWCQTKLIADKIAACYQAIVAELDIEDNVILMATVTQEEGIFSNDVQLVQTSI</sequence>
<organism evidence="1 2">
    <name type="scientific">Aphanomyces euteiches</name>
    <dbReference type="NCBI Taxonomy" id="100861"/>
    <lineage>
        <taxon>Eukaryota</taxon>
        <taxon>Sar</taxon>
        <taxon>Stramenopiles</taxon>
        <taxon>Oomycota</taxon>
        <taxon>Saprolegniomycetes</taxon>
        <taxon>Saprolegniales</taxon>
        <taxon>Verrucalvaceae</taxon>
        <taxon>Aphanomyces</taxon>
    </lineage>
</organism>